<evidence type="ECO:0000256" key="8">
    <source>
        <dbReference type="ARBA" id="ARBA00022989"/>
    </source>
</evidence>
<evidence type="ECO:0000259" key="17">
    <source>
        <dbReference type="Pfam" id="PF08022"/>
    </source>
</evidence>
<evidence type="ECO:0000256" key="7">
    <source>
        <dbReference type="ARBA" id="ARBA00022982"/>
    </source>
</evidence>
<feature type="transmembrane region" description="Helical" evidence="15">
    <location>
        <begin position="141"/>
        <end position="161"/>
    </location>
</feature>
<comment type="subcellular location">
    <subcellularLocation>
        <location evidence="1">Membrane</location>
        <topology evidence="1">Multi-pass membrane protein</topology>
    </subcellularLocation>
</comment>
<evidence type="ECO:0000256" key="3">
    <source>
        <dbReference type="ARBA" id="ARBA00022630"/>
    </source>
</evidence>
<evidence type="ECO:0000256" key="13">
    <source>
        <dbReference type="ARBA" id="ARBA00038065"/>
    </source>
</evidence>
<gene>
    <name evidence="19" type="primary">AIM14</name>
    <name evidence="19" type="ORF">C6P40_000727</name>
</gene>
<feature type="domain" description="Ferric oxidoreductase" evidence="16">
    <location>
        <begin position="106"/>
        <end position="218"/>
    </location>
</feature>
<keyword evidence="8 15" id="KW-1133">Transmembrane helix</keyword>
<evidence type="ECO:0000256" key="9">
    <source>
        <dbReference type="ARBA" id="ARBA00023002"/>
    </source>
</evidence>
<keyword evidence="20" id="KW-1185">Reference proteome</keyword>
<feature type="transmembrane region" description="Helical" evidence="15">
    <location>
        <begin position="32"/>
        <end position="54"/>
    </location>
</feature>
<keyword evidence="7" id="KW-0249">Electron transport</keyword>
<dbReference type="PANTHER" id="PTHR11972">
    <property type="entry name" value="NADPH OXIDASE"/>
    <property type="match status" value="1"/>
</dbReference>
<comment type="function">
    <text evidence="12">Probable cell surface metalloreductase. May be involved in iron or copper homeostasis.</text>
</comment>
<dbReference type="AlphaFoldDB" id="A0A9P6WM86"/>
<keyword evidence="10" id="KW-0406">Ion transport</keyword>
<evidence type="ECO:0000313" key="19">
    <source>
        <dbReference type="EMBL" id="KAG0688618.1"/>
    </source>
</evidence>
<protein>
    <recommendedName>
        <fullName evidence="14">Probable metalloreductase AIM14</fullName>
    </recommendedName>
</protein>
<evidence type="ECO:0000256" key="14">
    <source>
        <dbReference type="ARBA" id="ARBA00039704"/>
    </source>
</evidence>
<evidence type="ECO:0000256" key="10">
    <source>
        <dbReference type="ARBA" id="ARBA00023065"/>
    </source>
</evidence>
<feature type="domain" description="FAD-binding 8" evidence="17">
    <location>
        <begin position="259"/>
        <end position="324"/>
    </location>
</feature>
<comment type="similarity">
    <text evidence="13">Belongs to the ferric reductase (FRE) family. AIM14 subfamily.</text>
</comment>
<dbReference type="InterPro" id="IPR050369">
    <property type="entry name" value="RBOH/FRE"/>
</dbReference>
<evidence type="ECO:0000256" key="1">
    <source>
        <dbReference type="ARBA" id="ARBA00004141"/>
    </source>
</evidence>
<keyword evidence="9" id="KW-0560">Oxidoreductase</keyword>
<accession>A0A9P6WM86</accession>
<proteinExistence type="inferred from homology"/>
<keyword evidence="6" id="KW-0521">NADP</keyword>
<dbReference type="GO" id="GO:0005886">
    <property type="term" value="C:plasma membrane"/>
    <property type="evidence" value="ECO:0007669"/>
    <property type="project" value="TreeGrafter"/>
</dbReference>
<dbReference type="EMBL" id="PUHW01000136">
    <property type="protein sequence ID" value="KAG0688618.1"/>
    <property type="molecule type" value="Genomic_DNA"/>
</dbReference>
<keyword evidence="5" id="KW-0274">FAD</keyword>
<dbReference type="GO" id="GO:0033215">
    <property type="term" value="P:reductive iron assimilation"/>
    <property type="evidence" value="ECO:0007669"/>
    <property type="project" value="TreeGrafter"/>
</dbReference>
<evidence type="ECO:0000313" key="20">
    <source>
        <dbReference type="Proteomes" id="UP000697127"/>
    </source>
</evidence>
<feature type="domain" description="Ferric reductase NAD binding" evidence="18">
    <location>
        <begin position="352"/>
        <end position="495"/>
    </location>
</feature>
<keyword evidence="11 15" id="KW-0472">Membrane</keyword>
<feature type="transmembrane region" description="Helical" evidence="15">
    <location>
        <begin position="66"/>
        <end position="92"/>
    </location>
</feature>
<keyword evidence="2" id="KW-0813">Transport</keyword>
<organism evidence="19 20">
    <name type="scientific">Pichia californica</name>
    <dbReference type="NCBI Taxonomy" id="460514"/>
    <lineage>
        <taxon>Eukaryota</taxon>
        <taxon>Fungi</taxon>
        <taxon>Dikarya</taxon>
        <taxon>Ascomycota</taxon>
        <taxon>Saccharomycotina</taxon>
        <taxon>Pichiomycetes</taxon>
        <taxon>Pichiales</taxon>
        <taxon>Pichiaceae</taxon>
        <taxon>Pichia</taxon>
    </lineage>
</organism>
<name>A0A9P6WM86_9ASCO</name>
<evidence type="ECO:0000259" key="18">
    <source>
        <dbReference type="Pfam" id="PF08030"/>
    </source>
</evidence>
<dbReference type="Proteomes" id="UP000697127">
    <property type="component" value="Unassembled WGS sequence"/>
</dbReference>
<sequence>MSVVNTKDIDDWTDSVNLVKRHGQFHTVNIKYGYIIFGLSILFISIRTLSLWFYQRSWKKSGRSTSFLNITSLPLPLSISLLTLVVAILMVINPHFEKISVSIKRLGRLSYALVPLDIFLAARPSWFSIDNYVNTIILHKWVSRLIVVLGILHSIGFLIYYAQVGTFNKVFKLVNFLGVTVFSFSVFMMIFWKPIRNYNYQLFYIYHNFFMILFVVLIFFHARPGVTFYSFINIILLFVGLLKKYIYAKNITMTEIIENPESDLIIVKFPKGLLPESYVPGCHVRIGYNKLSPLFLLTQSHPYTVASTFENRDLLASLVIKKTKFKLEPFETYSIQTNFNSSLNVCFFNSVDNVCIVCGGSGISLGLGIFEYLKRCIIAEGRDIKMKFIWVTSKEEDAFILQELGIQGVDVFISDHSTDGYEVIEDNNEENIPLTDLSNHSQDSLNSFEHKFSNTVVIGKRPKLEAMLVKNLSKTIDYANKWIISCGPTSMNEDCALIAKKQKCRFFSEEYAF</sequence>
<keyword evidence="3" id="KW-0285">Flavoprotein</keyword>
<evidence type="ECO:0000256" key="5">
    <source>
        <dbReference type="ARBA" id="ARBA00022827"/>
    </source>
</evidence>
<evidence type="ECO:0000256" key="11">
    <source>
        <dbReference type="ARBA" id="ARBA00023136"/>
    </source>
</evidence>
<dbReference type="OrthoDB" id="17725at2759"/>
<dbReference type="InterPro" id="IPR013121">
    <property type="entry name" value="Fe_red_NAD-bd_6"/>
</dbReference>
<dbReference type="SFLD" id="SFLDF00463">
    <property type="entry name" value="AIM14"/>
    <property type="match status" value="1"/>
</dbReference>
<keyword evidence="4 15" id="KW-0812">Transmembrane</keyword>
<dbReference type="SFLD" id="SFLDG01168">
    <property type="entry name" value="Ferric_reductase_subgroup_(FRE"/>
    <property type="match status" value="1"/>
</dbReference>
<dbReference type="InterPro" id="IPR013112">
    <property type="entry name" value="FAD-bd_8"/>
</dbReference>
<dbReference type="GO" id="GO:0000293">
    <property type="term" value="F:ferric-chelate reductase activity"/>
    <property type="evidence" value="ECO:0007669"/>
    <property type="project" value="TreeGrafter"/>
</dbReference>
<dbReference type="PANTHER" id="PTHR11972:SF198">
    <property type="entry name" value="METALLOREDUCTASE AIM14-RELATED"/>
    <property type="match status" value="1"/>
</dbReference>
<dbReference type="InterPro" id="IPR039261">
    <property type="entry name" value="FNR_nucleotide-bd"/>
</dbReference>
<evidence type="ECO:0000256" key="6">
    <source>
        <dbReference type="ARBA" id="ARBA00022857"/>
    </source>
</evidence>
<dbReference type="InterPro" id="IPR013130">
    <property type="entry name" value="Fe3_Rdtase_TM_dom"/>
</dbReference>
<dbReference type="Gene3D" id="3.40.50.80">
    <property type="entry name" value="Nucleotide-binding domain of ferredoxin-NADP reductase (FNR) module"/>
    <property type="match status" value="1"/>
</dbReference>
<dbReference type="Pfam" id="PF08030">
    <property type="entry name" value="NAD_binding_6"/>
    <property type="match status" value="1"/>
</dbReference>
<reference evidence="19" key="1">
    <citation type="submission" date="2020-11" db="EMBL/GenBank/DDBJ databases">
        <title>Kefir isolates.</title>
        <authorList>
            <person name="Marcisauskas S."/>
            <person name="Kim Y."/>
            <person name="Blasche S."/>
        </authorList>
    </citation>
    <scope>NUCLEOTIDE SEQUENCE</scope>
    <source>
        <strain evidence="19">Olga-1</strain>
    </source>
</reference>
<feature type="transmembrane region" description="Helical" evidence="15">
    <location>
        <begin position="173"/>
        <end position="192"/>
    </location>
</feature>
<dbReference type="Pfam" id="PF08022">
    <property type="entry name" value="FAD_binding_8"/>
    <property type="match status" value="1"/>
</dbReference>
<evidence type="ECO:0000256" key="12">
    <source>
        <dbReference type="ARBA" id="ARBA00037386"/>
    </source>
</evidence>
<evidence type="ECO:0000256" key="4">
    <source>
        <dbReference type="ARBA" id="ARBA00022692"/>
    </source>
</evidence>
<comment type="caution">
    <text evidence="19">The sequence shown here is derived from an EMBL/GenBank/DDBJ whole genome shotgun (WGS) entry which is preliminary data.</text>
</comment>
<dbReference type="Pfam" id="PF01794">
    <property type="entry name" value="Ferric_reduct"/>
    <property type="match status" value="1"/>
</dbReference>
<evidence type="ECO:0000259" key="16">
    <source>
        <dbReference type="Pfam" id="PF01794"/>
    </source>
</evidence>
<dbReference type="SFLD" id="SFLDS00052">
    <property type="entry name" value="Ferric_Reductase_Domain"/>
    <property type="match status" value="1"/>
</dbReference>
<evidence type="ECO:0000256" key="2">
    <source>
        <dbReference type="ARBA" id="ARBA00022448"/>
    </source>
</evidence>
<feature type="transmembrane region" description="Helical" evidence="15">
    <location>
        <begin position="204"/>
        <end position="222"/>
    </location>
</feature>
<feature type="transmembrane region" description="Helical" evidence="15">
    <location>
        <begin position="228"/>
        <end position="246"/>
    </location>
</feature>
<evidence type="ECO:0000256" key="15">
    <source>
        <dbReference type="SAM" id="Phobius"/>
    </source>
</evidence>